<sequence length="171" mass="19691">MSLVSILLYSVVTLWLVITLLAQHSRFQSVINRFNGLHIIPRWTFFAPNPGVRDYHLVIRERYRDGRLTDWKSVPVYPARPKLAYLWNPQKRASKILTDAIQAIKLLLKRDDVGLSGLPFTVPYLLLLHYAAHAVPAEPDAAEFQIAIIESTGHLERELECSFLSSFHSRW</sequence>
<gene>
    <name evidence="1" type="ORF">SAMN05216404_10546</name>
</gene>
<organism evidence="1 2">
    <name type="scientific">Nitrosospira multiformis</name>
    <dbReference type="NCBI Taxonomy" id="1231"/>
    <lineage>
        <taxon>Bacteria</taxon>
        <taxon>Pseudomonadati</taxon>
        <taxon>Pseudomonadota</taxon>
        <taxon>Betaproteobacteria</taxon>
        <taxon>Nitrosomonadales</taxon>
        <taxon>Nitrosomonadaceae</taxon>
        <taxon>Nitrosospira</taxon>
    </lineage>
</organism>
<name>A0A1H8H522_9PROT</name>
<evidence type="ECO:0000313" key="2">
    <source>
        <dbReference type="Proteomes" id="UP000183898"/>
    </source>
</evidence>
<protein>
    <submittedName>
        <fullName evidence="1">Uncharacterized protein</fullName>
    </submittedName>
</protein>
<proteinExistence type="predicted"/>
<dbReference type="AlphaFoldDB" id="A0A1H8H522"/>
<evidence type="ECO:0000313" key="1">
    <source>
        <dbReference type="EMBL" id="SEN51353.1"/>
    </source>
</evidence>
<dbReference type="RefSeq" id="WP_074745679.1">
    <property type="nucleotide sequence ID" value="NZ_FOCT01000005.1"/>
</dbReference>
<dbReference type="EMBL" id="FOCT01000005">
    <property type="protein sequence ID" value="SEN51353.1"/>
    <property type="molecule type" value="Genomic_DNA"/>
</dbReference>
<dbReference type="Proteomes" id="UP000183898">
    <property type="component" value="Unassembled WGS sequence"/>
</dbReference>
<accession>A0A1H8H522</accession>
<reference evidence="1 2" key="1">
    <citation type="submission" date="2016-10" db="EMBL/GenBank/DDBJ databases">
        <authorList>
            <person name="de Groot N.N."/>
        </authorList>
    </citation>
    <scope>NUCLEOTIDE SEQUENCE [LARGE SCALE GENOMIC DNA]</scope>
    <source>
        <strain evidence="1 2">Nl18</strain>
    </source>
</reference>